<gene>
    <name evidence="4" type="ORF">F3059_05365</name>
</gene>
<keyword evidence="2" id="KW-0175">Coiled coil</keyword>
<dbReference type="PRINTS" id="PR01438">
    <property type="entry name" value="UNVRSLSTRESS"/>
</dbReference>
<dbReference type="PANTHER" id="PTHR46268">
    <property type="entry name" value="STRESS RESPONSE PROTEIN NHAX"/>
    <property type="match status" value="1"/>
</dbReference>
<protein>
    <recommendedName>
        <fullName evidence="3">CRAL-TRIO domain-containing protein</fullName>
    </recommendedName>
</protein>
<dbReference type="EMBL" id="WACR01000004">
    <property type="protein sequence ID" value="KAB1064786.1"/>
    <property type="molecule type" value="Genomic_DNA"/>
</dbReference>
<dbReference type="InterPro" id="IPR006015">
    <property type="entry name" value="Universal_stress_UspA"/>
</dbReference>
<dbReference type="CDD" id="cd00293">
    <property type="entry name" value="USP-like"/>
    <property type="match status" value="2"/>
</dbReference>
<accession>A0A6N6M9E3</accession>
<reference evidence="4 5" key="1">
    <citation type="submission" date="2019-09" db="EMBL/GenBank/DDBJ databases">
        <title>Genomes of Cryomorphaceae.</title>
        <authorList>
            <person name="Bowman J.P."/>
        </authorList>
    </citation>
    <scope>NUCLEOTIDE SEQUENCE [LARGE SCALE GENOMIC DNA]</scope>
    <source>
        <strain evidence="4 5">KCTC 52047</strain>
    </source>
</reference>
<sequence length="294" mass="33168">MTMKNVLFPTDFSDAADYAKKAAFKLCKKHNLTLHVMNSLDNVHRYVSMSMTNAGDPSVPGFEPELMLEAMKEHKKQAEKDLLELKQEAEKAGIQIEGHLKSGRMHDDVQEVVEKFDIDFVIMGTHGASGFEEAFIGSNAQKVVRSSKVPVLTIKPVEENDSFDVKRIVFASDFVEEEINKEIPKVRAFANFLEASLEVVYINTPSYFEQTVDSEKRIRKVLDNNSMHDVKFTIFNDFNIDDGIVNFADHVDADVIALITHGFSGLKKFLNDNITETVVNHSSRPVLSFHVPKD</sequence>
<dbReference type="AlphaFoldDB" id="A0A6N6M9E3"/>
<dbReference type="SUPFAM" id="SSF52402">
    <property type="entry name" value="Adenine nucleotide alpha hydrolases-like"/>
    <property type="match status" value="2"/>
</dbReference>
<evidence type="ECO:0000259" key="3">
    <source>
        <dbReference type="PROSITE" id="PS50191"/>
    </source>
</evidence>
<dbReference type="Proteomes" id="UP000435357">
    <property type="component" value="Unassembled WGS sequence"/>
</dbReference>
<evidence type="ECO:0000313" key="5">
    <source>
        <dbReference type="Proteomes" id="UP000435357"/>
    </source>
</evidence>
<comment type="similarity">
    <text evidence="1">Belongs to the universal stress protein A family.</text>
</comment>
<feature type="domain" description="CRAL-TRIO" evidence="3">
    <location>
        <begin position="163"/>
        <end position="271"/>
    </location>
</feature>
<comment type="caution">
    <text evidence="4">The sequence shown here is derived from an EMBL/GenBank/DDBJ whole genome shotgun (WGS) entry which is preliminary data.</text>
</comment>
<dbReference type="InterPro" id="IPR014729">
    <property type="entry name" value="Rossmann-like_a/b/a_fold"/>
</dbReference>
<proteinExistence type="inferred from homology"/>
<evidence type="ECO:0000256" key="1">
    <source>
        <dbReference type="ARBA" id="ARBA00008791"/>
    </source>
</evidence>
<evidence type="ECO:0000256" key="2">
    <source>
        <dbReference type="SAM" id="Coils"/>
    </source>
</evidence>
<dbReference type="InterPro" id="IPR001251">
    <property type="entry name" value="CRAL-TRIO_dom"/>
</dbReference>
<dbReference type="PROSITE" id="PS50191">
    <property type="entry name" value="CRAL_TRIO"/>
    <property type="match status" value="1"/>
</dbReference>
<dbReference type="Pfam" id="PF00582">
    <property type="entry name" value="Usp"/>
    <property type="match status" value="2"/>
</dbReference>
<name>A0A6N6M9E3_9FLAO</name>
<dbReference type="InterPro" id="IPR006016">
    <property type="entry name" value="UspA"/>
</dbReference>
<evidence type="ECO:0000313" key="4">
    <source>
        <dbReference type="EMBL" id="KAB1064786.1"/>
    </source>
</evidence>
<keyword evidence="5" id="KW-1185">Reference proteome</keyword>
<dbReference type="PANTHER" id="PTHR46268:SF6">
    <property type="entry name" value="UNIVERSAL STRESS PROTEIN UP12"/>
    <property type="match status" value="1"/>
</dbReference>
<feature type="coiled-coil region" evidence="2">
    <location>
        <begin position="68"/>
        <end position="95"/>
    </location>
</feature>
<dbReference type="OrthoDB" id="9788959at2"/>
<dbReference type="Gene3D" id="3.40.50.620">
    <property type="entry name" value="HUPs"/>
    <property type="match status" value="2"/>
</dbReference>
<organism evidence="4 5">
    <name type="scientific">Salibacter halophilus</name>
    <dbReference type="NCBI Taxonomy" id="1803916"/>
    <lineage>
        <taxon>Bacteria</taxon>
        <taxon>Pseudomonadati</taxon>
        <taxon>Bacteroidota</taxon>
        <taxon>Flavobacteriia</taxon>
        <taxon>Flavobacteriales</taxon>
        <taxon>Salibacteraceae</taxon>
        <taxon>Salibacter</taxon>
    </lineage>
</organism>